<dbReference type="Pfam" id="PF01844">
    <property type="entry name" value="HNH"/>
    <property type="match status" value="1"/>
</dbReference>
<dbReference type="EMBL" id="JACHXM010000027">
    <property type="protein sequence ID" value="MBB3142814.1"/>
    <property type="molecule type" value="Genomic_DNA"/>
</dbReference>
<dbReference type="InterPro" id="IPR003615">
    <property type="entry name" value="HNH_nuc"/>
</dbReference>
<accession>A0A7W5C129</accession>
<dbReference type="CDD" id="cd00085">
    <property type="entry name" value="HNHc"/>
    <property type="match status" value="1"/>
</dbReference>
<evidence type="ECO:0000313" key="2">
    <source>
        <dbReference type="EMBL" id="MBB3142814.1"/>
    </source>
</evidence>
<proteinExistence type="predicted"/>
<comment type="caution">
    <text evidence="2">The sequence shown here is derived from an EMBL/GenBank/DDBJ whole genome shotgun (WGS) entry which is preliminary data.</text>
</comment>
<protein>
    <submittedName>
        <fullName evidence="2">5-methylcytosine-specific restriction protein A</fullName>
        <ecNumber evidence="2">3.1.21.-</ecNumber>
    </submittedName>
</protein>
<keyword evidence="3" id="KW-1185">Reference proteome</keyword>
<dbReference type="GO" id="GO:0004519">
    <property type="term" value="F:endonuclease activity"/>
    <property type="evidence" value="ECO:0007669"/>
    <property type="project" value="InterPro"/>
</dbReference>
<dbReference type="AlphaFoldDB" id="A0A7W5C129"/>
<dbReference type="GO" id="GO:0016787">
    <property type="term" value="F:hydrolase activity"/>
    <property type="evidence" value="ECO:0007669"/>
    <property type="project" value="UniProtKB-KW"/>
</dbReference>
<dbReference type="RefSeq" id="WP_183389174.1">
    <property type="nucleotide sequence ID" value="NZ_JACHXM010000027.1"/>
</dbReference>
<name>A0A7W5C129_9GAMM</name>
<dbReference type="SMART" id="SM00507">
    <property type="entry name" value="HNHc"/>
    <property type="match status" value="1"/>
</dbReference>
<keyword evidence="2" id="KW-0378">Hydrolase</keyword>
<reference evidence="2 3" key="1">
    <citation type="submission" date="2020-08" db="EMBL/GenBank/DDBJ databases">
        <title>Genomic Encyclopedia of Type Strains, Phase III (KMG-III): the genomes of soil and plant-associated and newly described type strains.</title>
        <authorList>
            <person name="Whitman W."/>
        </authorList>
    </citation>
    <scope>NUCLEOTIDE SEQUENCE [LARGE SCALE GENOMIC DNA]</scope>
    <source>
        <strain evidence="2 3">CECT 5995</strain>
    </source>
</reference>
<dbReference type="GO" id="GO:0008270">
    <property type="term" value="F:zinc ion binding"/>
    <property type="evidence" value="ECO:0007669"/>
    <property type="project" value="InterPro"/>
</dbReference>
<gene>
    <name evidence="2" type="ORF">FHR96_003716</name>
</gene>
<organism evidence="2 3">
    <name type="scientific">Halomonas organivorans</name>
    <dbReference type="NCBI Taxonomy" id="257772"/>
    <lineage>
        <taxon>Bacteria</taxon>
        <taxon>Pseudomonadati</taxon>
        <taxon>Pseudomonadota</taxon>
        <taxon>Gammaproteobacteria</taxon>
        <taxon>Oceanospirillales</taxon>
        <taxon>Halomonadaceae</taxon>
        <taxon>Halomonas</taxon>
    </lineage>
</organism>
<dbReference type="Gene3D" id="1.10.30.50">
    <property type="match status" value="1"/>
</dbReference>
<dbReference type="InterPro" id="IPR002711">
    <property type="entry name" value="HNH"/>
</dbReference>
<dbReference type="Proteomes" id="UP000525987">
    <property type="component" value="Unassembled WGS sequence"/>
</dbReference>
<feature type="domain" description="HNH nuclease" evidence="1">
    <location>
        <begin position="52"/>
        <end position="106"/>
    </location>
</feature>
<dbReference type="EC" id="3.1.21.-" evidence="2"/>
<evidence type="ECO:0000313" key="3">
    <source>
        <dbReference type="Proteomes" id="UP000525987"/>
    </source>
</evidence>
<sequence length="121" mass="13246">MPTKPPRPCRAPMCASKTTDNHGYCDAHAHLAVGWNQKRQAKSGRGGRPWRRQRDRILRRDNGLCQPCWRAGRVTPAIEVDHIVNLAAGGSGSDDNLEAICGPCHKAKTQEEALRGRGDGP</sequence>
<dbReference type="GO" id="GO:0003676">
    <property type="term" value="F:nucleic acid binding"/>
    <property type="evidence" value="ECO:0007669"/>
    <property type="project" value="InterPro"/>
</dbReference>
<evidence type="ECO:0000259" key="1">
    <source>
        <dbReference type="SMART" id="SM00507"/>
    </source>
</evidence>